<reference evidence="2 3" key="1">
    <citation type="journal article" date="2018" name="Mol. Plant">
        <title>The genome of Artemisia annua provides insight into the evolution of Asteraceae family and artemisinin biosynthesis.</title>
        <authorList>
            <person name="Shen Q."/>
            <person name="Zhang L."/>
            <person name="Liao Z."/>
            <person name="Wang S."/>
            <person name="Yan T."/>
            <person name="Shi P."/>
            <person name="Liu M."/>
            <person name="Fu X."/>
            <person name="Pan Q."/>
            <person name="Wang Y."/>
            <person name="Lv Z."/>
            <person name="Lu X."/>
            <person name="Zhang F."/>
            <person name="Jiang W."/>
            <person name="Ma Y."/>
            <person name="Chen M."/>
            <person name="Hao X."/>
            <person name="Li L."/>
            <person name="Tang Y."/>
            <person name="Lv G."/>
            <person name="Zhou Y."/>
            <person name="Sun X."/>
            <person name="Brodelius P.E."/>
            <person name="Rose J.K.C."/>
            <person name="Tang K."/>
        </authorList>
    </citation>
    <scope>NUCLEOTIDE SEQUENCE [LARGE SCALE GENOMIC DNA]</scope>
    <source>
        <strain evidence="3">cv. Huhao1</strain>
        <tissue evidence="2">Leaf</tissue>
    </source>
</reference>
<evidence type="ECO:0000313" key="2">
    <source>
        <dbReference type="EMBL" id="PWA42932.1"/>
    </source>
</evidence>
<dbReference type="Proteomes" id="UP000245207">
    <property type="component" value="Unassembled WGS sequence"/>
</dbReference>
<feature type="region of interest" description="Disordered" evidence="1">
    <location>
        <begin position="138"/>
        <end position="201"/>
    </location>
</feature>
<name>A0A2U1L1N9_ARTAN</name>
<protein>
    <recommendedName>
        <fullName evidence="4">DUF4283 domain-containing protein</fullName>
    </recommendedName>
</protein>
<dbReference type="PANTHER" id="PTHR31286:SF180">
    <property type="entry name" value="OS10G0362600 PROTEIN"/>
    <property type="match status" value="1"/>
</dbReference>
<accession>A0A2U1L1N9</accession>
<feature type="compositionally biased region" description="Polar residues" evidence="1">
    <location>
        <begin position="160"/>
        <end position="177"/>
    </location>
</feature>
<comment type="caution">
    <text evidence="2">The sequence shown here is derived from an EMBL/GenBank/DDBJ whole genome shotgun (WGS) entry which is preliminary data.</text>
</comment>
<sequence>MSGIGKPMVMDKMTKERCLKKAGKLDFARVLVEVKGVEDLPNVIEISYPALGNRPAKVGKLEVKYQWRPPLCTHCKTFGHTTMACKVRPRSQEEIDGKKPVLDKNEGENSKSNAKVLLTVMMVSLLWGSVQKKYMPKQVPNSSVTNNGRGGMQNEGNAGGNSKFQSKAKWNNGVQRNSNKDGGVQGNKINPKSKSMSKVDNKEPLVAKSLQQLSKDPNYKLKVLVRGSSSKSNSESLAKEAIPISNSFDLLKDDIMEQGNDCGEINVQQEFDDKVWHDLKFEVDVLMEAGIYPSKAVRMDWTLHQMDYFYKIFHKYHLAFEDEDVEFQMEGIASDMKPEFDTCAADVNGKKDKVFFMISSADHWKEWVFCCILRVVYFGLFLLMEVYYWIVVGSGGQWNKSAELIWFNGTAINTYHNGLVGHYVCKGNMVGFYSIRCNGLMEVLSSGCSLPLMIVVGLMECVLTLHGLLHWGWYYDVQDETKVNVDMGHRGLKWCSSRVT</sequence>
<evidence type="ECO:0008006" key="4">
    <source>
        <dbReference type="Google" id="ProtNLM"/>
    </source>
</evidence>
<proteinExistence type="predicted"/>
<dbReference type="AlphaFoldDB" id="A0A2U1L1N9"/>
<dbReference type="PANTHER" id="PTHR31286">
    <property type="entry name" value="GLYCINE-RICH CELL WALL STRUCTURAL PROTEIN 1.8-LIKE"/>
    <property type="match status" value="1"/>
</dbReference>
<dbReference type="EMBL" id="PKPP01012114">
    <property type="protein sequence ID" value="PWA42932.1"/>
    <property type="molecule type" value="Genomic_DNA"/>
</dbReference>
<feature type="compositionally biased region" description="Polar residues" evidence="1">
    <location>
        <begin position="187"/>
        <end position="196"/>
    </location>
</feature>
<evidence type="ECO:0000313" key="3">
    <source>
        <dbReference type="Proteomes" id="UP000245207"/>
    </source>
</evidence>
<feature type="compositionally biased region" description="Gly residues" evidence="1">
    <location>
        <begin position="148"/>
        <end position="159"/>
    </location>
</feature>
<dbReference type="InterPro" id="IPR040256">
    <property type="entry name" value="At4g02000-like"/>
</dbReference>
<keyword evidence="3" id="KW-1185">Reference proteome</keyword>
<gene>
    <name evidence="2" type="ORF">CTI12_AA540520</name>
</gene>
<evidence type="ECO:0000256" key="1">
    <source>
        <dbReference type="SAM" id="MobiDB-lite"/>
    </source>
</evidence>
<organism evidence="2 3">
    <name type="scientific">Artemisia annua</name>
    <name type="common">Sweet wormwood</name>
    <dbReference type="NCBI Taxonomy" id="35608"/>
    <lineage>
        <taxon>Eukaryota</taxon>
        <taxon>Viridiplantae</taxon>
        <taxon>Streptophyta</taxon>
        <taxon>Embryophyta</taxon>
        <taxon>Tracheophyta</taxon>
        <taxon>Spermatophyta</taxon>
        <taxon>Magnoliopsida</taxon>
        <taxon>eudicotyledons</taxon>
        <taxon>Gunneridae</taxon>
        <taxon>Pentapetalae</taxon>
        <taxon>asterids</taxon>
        <taxon>campanulids</taxon>
        <taxon>Asterales</taxon>
        <taxon>Asteraceae</taxon>
        <taxon>Asteroideae</taxon>
        <taxon>Anthemideae</taxon>
        <taxon>Artemisiinae</taxon>
        <taxon>Artemisia</taxon>
    </lineage>
</organism>